<dbReference type="InterPro" id="IPR005921">
    <property type="entry name" value="HutH"/>
</dbReference>
<dbReference type="Proteomes" id="UP001163255">
    <property type="component" value="Chromosome"/>
</dbReference>
<proteinExistence type="inferred from homology"/>
<gene>
    <name evidence="6 10" type="primary">hutH</name>
    <name evidence="10" type="ORF">NX720_21390</name>
</gene>
<evidence type="ECO:0000256" key="8">
    <source>
        <dbReference type="RuleBase" id="RU004479"/>
    </source>
</evidence>
<accession>A0ABY6GRK6</accession>
<dbReference type="EMBL" id="CP103300">
    <property type="protein sequence ID" value="UYM15378.1"/>
    <property type="molecule type" value="Genomic_DNA"/>
</dbReference>
<dbReference type="GO" id="GO:0004397">
    <property type="term" value="F:histidine ammonia-lyase activity"/>
    <property type="evidence" value="ECO:0007669"/>
    <property type="project" value="UniProtKB-EC"/>
</dbReference>
<dbReference type="PANTHER" id="PTHR10362">
    <property type="entry name" value="HISTIDINE AMMONIA-LYASE"/>
    <property type="match status" value="1"/>
</dbReference>
<dbReference type="RefSeq" id="WP_262597355.1">
    <property type="nucleotide sequence ID" value="NZ_CP103300.1"/>
</dbReference>
<dbReference type="InterPro" id="IPR022313">
    <property type="entry name" value="Phe/His_NH3-lyase_AS"/>
</dbReference>
<dbReference type="InterPro" id="IPR001106">
    <property type="entry name" value="Aromatic_Lyase"/>
</dbReference>
<dbReference type="HAMAP" id="MF_00229">
    <property type="entry name" value="His_ammonia_lyase"/>
    <property type="match status" value="1"/>
</dbReference>
<dbReference type="Pfam" id="PF00221">
    <property type="entry name" value="Lyase_aromatic"/>
    <property type="match status" value="1"/>
</dbReference>
<evidence type="ECO:0000313" key="10">
    <source>
        <dbReference type="EMBL" id="UYM15378.1"/>
    </source>
</evidence>
<evidence type="ECO:0000256" key="7">
    <source>
        <dbReference type="RuleBase" id="RU003954"/>
    </source>
</evidence>
<evidence type="ECO:0000313" key="11">
    <source>
        <dbReference type="Proteomes" id="UP001163255"/>
    </source>
</evidence>
<organism evidence="10 11">
    <name type="scientific">Endozoicomonas euniceicola</name>
    <dbReference type="NCBI Taxonomy" id="1234143"/>
    <lineage>
        <taxon>Bacteria</taxon>
        <taxon>Pseudomonadati</taxon>
        <taxon>Pseudomonadota</taxon>
        <taxon>Gammaproteobacteria</taxon>
        <taxon>Oceanospirillales</taxon>
        <taxon>Endozoicomonadaceae</taxon>
        <taxon>Endozoicomonas</taxon>
    </lineage>
</organism>
<keyword evidence="6" id="KW-0963">Cytoplasm</keyword>
<dbReference type="SUPFAM" id="SSF48557">
    <property type="entry name" value="L-aspartase-like"/>
    <property type="match status" value="1"/>
</dbReference>
<evidence type="ECO:0000256" key="6">
    <source>
        <dbReference type="HAMAP-Rule" id="MF_00229"/>
    </source>
</evidence>
<feature type="cross-link" description="5-imidazolinone (Ala-Gly)" evidence="6">
    <location>
        <begin position="171"/>
        <end position="173"/>
    </location>
</feature>
<keyword evidence="3 6" id="KW-0369">Histidine metabolism</keyword>
<keyword evidence="4 6" id="KW-0456">Lyase</keyword>
<evidence type="ECO:0000256" key="5">
    <source>
        <dbReference type="ARBA" id="ARBA00049269"/>
    </source>
</evidence>
<dbReference type="EC" id="4.3.1.3" evidence="2 6"/>
<dbReference type="CDD" id="cd00332">
    <property type="entry name" value="PAL-HAL"/>
    <property type="match status" value="1"/>
</dbReference>
<evidence type="ECO:0000256" key="3">
    <source>
        <dbReference type="ARBA" id="ARBA00022808"/>
    </source>
</evidence>
<protein>
    <recommendedName>
        <fullName evidence="2 6">Histidine ammonia-lyase</fullName>
        <shortName evidence="6">Histidase</shortName>
        <ecNumber evidence="2 6">4.3.1.3</ecNumber>
    </recommendedName>
</protein>
<evidence type="ECO:0000256" key="9">
    <source>
        <dbReference type="RuleBase" id="RU004480"/>
    </source>
</evidence>
<dbReference type="NCBIfam" id="TIGR01225">
    <property type="entry name" value="hutH"/>
    <property type="match status" value="1"/>
</dbReference>
<evidence type="ECO:0000256" key="1">
    <source>
        <dbReference type="ARBA" id="ARBA00005113"/>
    </source>
</evidence>
<dbReference type="InterPro" id="IPR008948">
    <property type="entry name" value="L-Aspartase-like"/>
</dbReference>
<evidence type="ECO:0000256" key="4">
    <source>
        <dbReference type="ARBA" id="ARBA00023239"/>
    </source>
</evidence>
<keyword evidence="11" id="KW-1185">Reference proteome</keyword>
<sequence>MLTPVIRKPLIAPDRVSWIYPCWRNSDLPQSIALTPGTLSLETLRTIYEQPVRLTLSPDCHQAINNSVQVVTDIIASDKTVYGINTGFGLLANTRIPPDQLETLQNSIVLSHAAGTGELLSDPLVRLIIVLKLNSLARGFSGIRLEVLEMLVALVNHGIYPCIPSQGSVGASGDLAPLAHMAMTLLGEGDVRHKGKQLSARDALSIANLSPIKLGPKEGLALLNGTQVSTALALQGLFETEDLFSAALLAGSLSVEAALGSRKPFDARIHAARRQQGQIDTAELYRLILEPETEMSRSHTNCDKVQDPYSLRCQPQVMGACLTQLRHCCDILLTEANAVSDNPLVFYDEGEILSGGNFHAEPVAMTADILALVIAETGALSERRIALLIDSQLSGLPAFLVDNGGVNSGFMIAQVTAAALASENKMLAHPASVDSLPTSANQEDHVSMATHAARRLQAMTRNTRGIIAIELLAACQGVDFRRPLKTSVTLEQVYDEVRRLVPFYDKDRFFAPDIEVIKKLLTTKSVISLLPKKLLLAL</sequence>
<dbReference type="PROSITE" id="PS00488">
    <property type="entry name" value="PAL_HISTIDASE"/>
    <property type="match status" value="1"/>
</dbReference>
<dbReference type="Gene3D" id="1.10.275.10">
    <property type="entry name" value="Fumarase/aspartase (N-terminal domain)"/>
    <property type="match status" value="1"/>
</dbReference>
<dbReference type="Gene3D" id="1.20.200.10">
    <property type="entry name" value="Fumarase/aspartase (Central domain)"/>
    <property type="match status" value="1"/>
</dbReference>
<reference evidence="10" key="1">
    <citation type="submission" date="2022-10" db="EMBL/GenBank/DDBJ databases">
        <title>Completed Genome Sequence of two octocoral isolated bacterium, Endozoicomonas euniceicola EF212T and Endozoicomonas gorgoniicola PS125T.</title>
        <authorList>
            <person name="Chiou Y.-J."/>
            <person name="Chen Y.-H."/>
        </authorList>
    </citation>
    <scope>NUCLEOTIDE SEQUENCE</scope>
    <source>
        <strain evidence="10">EF212</strain>
    </source>
</reference>
<comment type="subcellular location">
    <subcellularLocation>
        <location evidence="6 9">Cytoplasm</location>
    </subcellularLocation>
</comment>
<name>A0ABY6GRK6_9GAMM</name>
<dbReference type="NCBIfam" id="NF006871">
    <property type="entry name" value="PRK09367.1"/>
    <property type="match status" value="1"/>
</dbReference>
<evidence type="ECO:0000256" key="2">
    <source>
        <dbReference type="ARBA" id="ARBA00012994"/>
    </source>
</evidence>
<comment type="catalytic activity">
    <reaction evidence="5 6 8">
        <text>L-histidine = trans-urocanate + NH4(+)</text>
        <dbReference type="Rhea" id="RHEA:21232"/>
        <dbReference type="ChEBI" id="CHEBI:17771"/>
        <dbReference type="ChEBI" id="CHEBI:28938"/>
        <dbReference type="ChEBI" id="CHEBI:57595"/>
        <dbReference type="EC" id="4.3.1.3"/>
    </reaction>
</comment>
<comment type="pathway">
    <text evidence="1 6 8">Amino-acid degradation; L-histidine degradation into L-glutamate; N-formimidoyl-L-glutamate from L-histidine: step 1/3.</text>
</comment>
<feature type="modified residue" description="2,3-didehydroalanine (Ser)" evidence="6">
    <location>
        <position position="172"/>
    </location>
</feature>
<comment type="similarity">
    <text evidence="6 7">Belongs to the PAL/histidase family.</text>
</comment>
<dbReference type="InterPro" id="IPR024083">
    <property type="entry name" value="Fumarase/histidase_N"/>
</dbReference>
<comment type="PTM">
    <text evidence="6">Contains an active site 4-methylidene-imidazol-5-one (MIO), which is formed autocatalytically by cyclization and dehydration of residues Ala-Ser-Gly.</text>
</comment>